<evidence type="ECO:0000313" key="2">
    <source>
        <dbReference type="Proteomes" id="UP000230093"/>
    </source>
</evidence>
<reference evidence="2" key="1">
    <citation type="submission" date="2017-09" db="EMBL/GenBank/DDBJ databases">
        <title>Depth-based differentiation of microbial function through sediment-hosted aquifers and enrichment of novel symbionts in the deep terrestrial subsurface.</title>
        <authorList>
            <person name="Probst A.J."/>
            <person name="Ladd B."/>
            <person name="Jarett J.K."/>
            <person name="Geller-Mcgrath D.E."/>
            <person name="Sieber C.M.K."/>
            <person name="Emerson J.B."/>
            <person name="Anantharaman K."/>
            <person name="Thomas B.C."/>
            <person name="Malmstrom R."/>
            <person name="Stieglmeier M."/>
            <person name="Klingl A."/>
            <person name="Woyke T."/>
            <person name="Ryan C.M."/>
            <person name="Banfield J.F."/>
        </authorList>
    </citation>
    <scope>NUCLEOTIDE SEQUENCE [LARGE SCALE GENOMIC DNA]</scope>
</reference>
<accession>A0A2H0W903</accession>
<proteinExistence type="predicted"/>
<evidence type="ECO:0000313" key="1">
    <source>
        <dbReference type="EMBL" id="PIS09154.1"/>
    </source>
</evidence>
<dbReference type="InterPro" id="IPR023214">
    <property type="entry name" value="HAD_sf"/>
</dbReference>
<sequence length="179" mass="21250">MKKALIFDLDRVLFNTDFLKRIDKGYKKGEPFCLKIVKRINWTEIEPQDLVYKDVYPKLNGWLKKGNKIYLFSQGDIRGQRYKLKASGLNKFFSSKNSYIFSPPKAKKLKNIFQKIPPDLEIWYFDDKLENLKTAKSINGTIKTVLVWRNKKKDEKNHLENILFKPDLIITSFREINKL</sequence>
<dbReference type="SUPFAM" id="SSF56784">
    <property type="entry name" value="HAD-like"/>
    <property type="match status" value="1"/>
</dbReference>
<dbReference type="Proteomes" id="UP000230093">
    <property type="component" value="Unassembled WGS sequence"/>
</dbReference>
<organism evidence="1 2">
    <name type="scientific">Candidatus Beckwithbacteria bacterium CG10_big_fil_rev_8_21_14_0_10_34_10</name>
    <dbReference type="NCBI Taxonomy" id="1974495"/>
    <lineage>
        <taxon>Bacteria</taxon>
        <taxon>Candidatus Beckwithiibacteriota</taxon>
    </lineage>
</organism>
<protein>
    <recommendedName>
        <fullName evidence="3">FCP1 homology domain-containing protein</fullName>
    </recommendedName>
</protein>
<comment type="caution">
    <text evidence="1">The sequence shown here is derived from an EMBL/GenBank/DDBJ whole genome shotgun (WGS) entry which is preliminary data.</text>
</comment>
<dbReference type="Gene3D" id="3.40.50.1000">
    <property type="entry name" value="HAD superfamily/HAD-like"/>
    <property type="match status" value="1"/>
</dbReference>
<gene>
    <name evidence="1" type="ORF">COT75_02745</name>
</gene>
<dbReference type="EMBL" id="PEZT01000016">
    <property type="protein sequence ID" value="PIS09154.1"/>
    <property type="molecule type" value="Genomic_DNA"/>
</dbReference>
<name>A0A2H0W903_9BACT</name>
<dbReference type="AlphaFoldDB" id="A0A2H0W903"/>
<dbReference type="InterPro" id="IPR036412">
    <property type="entry name" value="HAD-like_sf"/>
</dbReference>
<evidence type="ECO:0008006" key="3">
    <source>
        <dbReference type="Google" id="ProtNLM"/>
    </source>
</evidence>